<dbReference type="Proteomes" id="UP000479000">
    <property type="component" value="Unassembled WGS sequence"/>
</dbReference>
<accession>A0A6H5FWJ9</accession>
<dbReference type="EMBL" id="CADCXU010001312">
    <property type="protein sequence ID" value="CAA9993861.1"/>
    <property type="molecule type" value="Genomic_DNA"/>
</dbReference>
<organism evidence="1 2">
    <name type="scientific">Nesidiocoris tenuis</name>
    <dbReference type="NCBI Taxonomy" id="355587"/>
    <lineage>
        <taxon>Eukaryota</taxon>
        <taxon>Metazoa</taxon>
        <taxon>Ecdysozoa</taxon>
        <taxon>Arthropoda</taxon>
        <taxon>Hexapoda</taxon>
        <taxon>Insecta</taxon>
        <taxon>Pterygota</taxon>
        <taxon>Neoptera</taxon>
        <taxon>Paraneoptera</taxon>
        <taxon>Hemiptera</taxon>
        <taxon>Heteroptera</taxon>
        <taxon>Panheteroptera</taxon>
        <taxon>Cimicomorpha</taxon>
        <taxon>Miridae</taxon>
        <taxon>Dicyphina</taxon>
        <taxon>Nesidiocoris</taxon>
    </lineage>
</organism>
<feature type="non-terminal residue" evidence="1">
    <location>
        <position position="285"/>
    </location>
</feature>
<sequence>MDQQGLRKFQGLRGFEPPVLNWGLERLTPKVGITQTAQPATAASAEPPDCAGPGAVMPGRFAQPIRDTIAMDGHAHRRLASSTEEIQLSNLSGRPWPSSDYVMINVQEVLFIFLGSDDWLHKFDGSYLKTVNMKRVFNDLDAILSALDSSHLQSFEQKNDMVTAVLEGDLHDGRIFHIVVHATYRAGSNRWFQMAVFSVHNKFSDAMVVSVQEFQNTENTAGGRSSKESVSKVEDLTRSSWRNISYLRDLFSTDPYRNPDGTDGKVCQHSGHYESNHLFRVQRVL</sequence>
<proteinExistence type="predicted"/>
<gene>
    <name evidence="1" type="ORF">NTEN_LOCUS732</name>
</gene>
<evidence type="ECO:0000313" key="1">
    <source>
        <dbReference type="EMBL" id="CAA9993861.1"/>
    </source>
</evidence>
<protein>
    <submittedName>
        <fullName evidence="1">Uncharacterized protein</fullName>
    </submittedName>
</protein>
<keyword evidence="2" id="KW-1185">Reference proteome</keyword>
<dbReference type="AlphaFoldDB" id="A0A6H5FWJ9"/>
<evidence type="ECO:0000313" key="2">
    <source>
        <dbReference type="Proteomes" id="UP000479000"/>
    </source>
</evidence>
<reference evidence="1 2" key="1">
    <citation type="submission" date="2020-02" db="EMBL/GenBank/DDBJ databases">
        <authorList>
            <person name="Ferguson B K."/>
        </authorList>
    </citation>
    <scope>NUCLEOTIDE SEQUENCE [LARGE SCALE GENOMIC DNA]</scope>
</reference>
<name>A0A6H5FWJ9_9HEMI</name>